<gene>
    <name evidence="3" type="ORF">CVV64_10510</name>
</gene>
<keyword evidence="1" id="KW-0808">Transferase</keyword>
<comment type="caution">
    <text evidence="3">The sequence shown here is derived from an EMBL/GenBank/DDBJ whole genome shotgun (WGS) entry which is preliminary data.</text>
</comment>
<dbReference type="PANTHER" id="PTHR35526:SF3">
    <property type="entry name" value="ANTI-SIGMA-F FACTOR RSBW"/>
    <property type="match status" value="1"/>
</dbReference>
<accession>A0A2N1PPD9</accession>
<sequence>MGTLEAFRLDRIFPSNLDSIETIKGIVEAEARTRDFTEEELFDIEISLEEALYNAIVHGNNRSESKTVHFKVIIDDEKTFIEIADQGAGFEVDRLTKIDCTRHDRLLRGNGRGLFIIRKSMDNVSFNEDGTIISMEKYKEKR</sequence>
<dbReference type="Pfam" id="PF13581">
    <property type="entry name" value="HATPase_c_2"/>
    <property type="match status" value="1"/>
</dbReference>
<dbReference type="EMBL" id="PGXC01000007">
    <property type="protein sequence ID" value="PKK90152.1"/>
    <property type="molecule type" value="Genomic_DNA"/>
</dbReference>
<evidence type="ECO:0000313" key="3">
    <source>
        <dbReference type="EMBL" id="PKK90152.1"/>
    </source>
</evidence>
<name>A0A2N1PPD9_9BACT</name>
<dbReference type="Proteomes" id="UP000233256">
    <property type="component" value="Unassembled WGS sequence"/>
</dbReference>
<dbReference type="PANTHER" id="PTHR35526">
    <property type="entry name" value="ANTI-SIGMA-F FACTOR RSBW-RELATED"/>
    <property type="match status" value="1"/>
</dbReference>
<dbReference type="Gene3D" id="3.30.565.10">
    <property type="entry name" value="Histidine kinase-like ATPase, C-terminal domain"/>
    <property type="match status" value="1"/>
</dbReference>
<evidence type="ECO:0000313" key="4">
    <source>
        <dbReference type="Proteomes" id="UP000233256"/>
    </source>
</evidence>
<evidence type="ECO:0000256" key="1">
    <source>
        <dbReference type="ARBA" id="ARBA00022527"/>
    </source>
</evidence>
<keyword evidence="1" id="KW-0723">Serine/threonine-protein kinase</keyword>
<keyword evidence="1" id="KW-0418">Kinase</keyword>
<organism evidence="3 4">
    <name type="scientific">Candidatus Wallbacteria bacterium HGW-Wallbacteria-1</name>
    <dbReference type="NCBI Taxonomy" id="2013854"/>
    <lineage>
        <taxon>Bacteria</taxon>
        <taxon>Candidatus Walliibacteriota</taxon>
    </lineage>
</organism>
<dbReference type="SUPFAM" id="SSF55874">
    <property type="entry name" value="ATPase domain of HSP90 chaperone/DNA topoisomerase II/histidine kinase"/>
    <property type="match status" value="1"/>
</dbReference>
<dbReference type="InterPro" id="IPR003594">
    <property type="entry name" value="HATPase_dom"/>
</dbReference>
<reference evidence="3 4" key="1">
    <citation type="journal article" date="2017" name="ISME J.">
        <title>Potential for microbial H2 and metal transformations associated with novel bacteria and archaea in deep terrestrial subsurface sediments.</title>
        <authorList>
            <person name="Hernsdorf A.W."/>
            <person name="Amano Y."/>
            <person name="Miyakawa K."/>
            <person name="Ise K."/>
            <person name="Suzuki Y."/>
            <person name="Anantharaman K."/>
            <person name="Probst A."/>
            <person name="Burstein D."/>
            <person name="Thomas B.C."/>
            <person name="Banfield J.F."/>
        </authorList>
    </citation>
    <scope>NUCLEOTIDE SEQUENCE [LARGE SCALE GENOMIC DNA]</scope>
    <source>
        <strain evidence="3">HGW-Wallbacteria-1</strain>
    </source>
</reference>
<dbReference type="InterPro" id="IPR036890">
    <property type="entry name" value="HATPase_C_sf"/>
</dbReference>
<dbReference type="AlphaFoldDB" id="A0A2N1PPD9"/>
<proteinExistence type="predicted"/>
<evidence type="ECO:0000259" key="2">
    <source>
        <dbReference type="Pfam" id="PF13581"/>
    </source>
</evidence>
<dbReference type="CDD" id="cd16936">
    <property type="entry name" value="HATPase_RsbW-like"/>
    <property type="match status" value="1"/>
</dbReference>
<feature type="domain" description="Histidine kinase/HSP90-like ATPase" evidence="2">
    <location>
        <begin position="13"/>
        <end position="137"/>
    </location>
</feature>
<protein>
    <recommendedName>
        <fullName evidence="2">Histidine kinase/HSP90-like ATPase domain-containing protein</fullName>
    </recommendedName>
</protein>
<dbReference type="InterPro" id="IPR050267">
    <property type="entry name" value="Anti-sigma-factor_SerPK"/>
</dbReference>
<dbReference type="GO" id="GO:0004674">
    <property type="term" value="F:protein serine/threonine kinase activity"/>
    <property type="evidence" value="ECO:0007669"/>
    <property type="project" value="UniProtKB-KW"/>
</dbReference>